<keyword evidence="3" id="KW-1185">Reference proteome</keyword>
<comment type="caution">
    <text evidence="2">The sequence shown here is derived from an EMBL/GenBank/DDBJ whole genome shotgun (WGS) entry which is preliminary data.</text>
</comment>
<evidence type="ECO:0000313" key="2">
    <source>
        <dbReference type="EMBL" id="PAX06380.1"/>
    </source>
</evidence>
<dbReference type="AlphaFoldDB" id="A0A2A2SB22"/>
<proteinExistence type="predicted"/>
<accession>A0A2A2SB22</accession>
<sequence>MSICSFLADLFDRWGAHGSVDVDPSPGVNPATGLPMMDGAVDVAGNPFGTSRQRHDDPYGAGTGSAGLDHHHHSGSSINNDWSSSSWSGVSNSWPDYSSSSSSSPSDGYDPSRGW</sequence>
<reference evidence="3" key="1">
    <citation type="submission" date="2017-09" db="EMBL/GenBank/DDBJ databases">
        <authorList>
            <person name="Feng G."/>
            <person name="Zhu H."/>
        </authorList>
    </citation>
    <scope>NUCLEOTIDE SEQUENCE [LARGE SCALE GENOMIC DNA]</scope>
    <source>
        <strain evidence="3">1PNM-20</strain>
    </source>
</reference>
<dbReference type="Proteomes" id="UP000218151">
    <property type="component" value="Unassembled WGS sequence"/>
</dbReference>
<dbReference type="OrthoDB" id="7391850at2"/>
<gene>
    <name evidence="2" type="ORF">CKY28_17410</name>
</gene>
<dbReference type="EMBL" id="NSLI01000007">
    <property type="protein sequence ID" value="PAX06380.1"/>
    <property type="molecule type" value="Genomic_DNA"/>
</dbReference>
<evidence type="ECO:0000313" key="3">
    <source>
        <dbReference type="Proteomes" id="UP000218151"/>
    </source>
</evidence>
<dbReference type="RefSeq" id="WP_095999671.1">
    <property type="nucleotide sequence ID" value="NZ_NSLI01000007.1"/>
</dbReference>
<feature type="region of interest" description="Disordered" evidence="1">
    <location>
        <begin position="18"/>
        <end position="115"/>
    </location>
</feature>
<protein>
    <submittedName>
        <fullName evidence="2">Uncharacterized protein</fullName>
    </submittedName>
</protein>
<feature type="compositionally biased region" description="Low complexity" evidence="1">
    <location>
        <begin position="75"/>
        <end position="115"/>
    </location>
</feature>
<evidence type="ECO:0000256" key="1">
    <source>
        <dbReference type="SAM" id="MobiDB-lite"/>
    </source>
</evidence>
<organism evidence="2 3">
    <name type="scientific">Sphingomonas lenta</name>
    <dbReference type="NCBI Taxonomy" id="1141887"/>
    <lineage>
        <taxon>Bacteria</taxon>
        <taxon>Pseudomonadati</taxon>
        <taxon>Pseudomonadota</taxon>
        <taxon>Alphaproteobacteria</taxon>
        <taxon>Sphingomonadales</taxon>
        <taxon>Sphingomonadaceae</taxon>
        <taxon>Sphingomonas</taxon>
    </lineage>
</organism>
<name>A0A2A2SB22_9SPHN</name>